<accession>A0A098DEQ7</accession>
<reference evidence="3 4" key="1">
    <citation type="journal article" date="2007" name="Science">
        <title>The Fusarium graminearum genome reveals a link between localized polymorphism and pathogen specialization.</title>
        <authorList>
            <person name="Cuomo C.A."/>
            <person name="Gueldener U."/>
            <person name="Xu J.-R."/>
            <person name="Trail F."/>
            <person name="Turgeon B.G."/>
            <person name="Di Pietro A."/>
            <person name="Walton J.D."/>
            <person name="Ma L.-J."/>
            <person name="Baker S.E."/>
            <person name="Rep M."/>
            <person name="Adam G."/>
            <person name="Antoniw J."/>
            <person name="Baldwin T."/>
            <person name="Calvo S.E."/>
            <person name="Chang Y.-L."/>
            <person name="DeCaprio D."/>
            <person name="Gale L.R."/>
            <person name="Gnerre S."/>
            <person name="Goswami R.S."/>
            <person name="Hammond-Kosack K."/>
            <person name="Harris L.J."/>
            <person name="Hilburn K."/>
            <person name="Kennell J.C."/>
            <person name="Kroken S."/>
            <person name="Magnuson J.K."/>
            <person name="Mannhaupt G."/>
            <person name="Mauceli E.W."/>
            <person name="Mewes H.-W."/>
            <person name="Mitterbauer R."/>
            <person name="Muehlbauer G."/>
            <person name="Muensterkoetter M."/>
            <person name="Nelson D."/>
            <person name="O'Donnell K."/>
            <person name="Ouellet T."/>
            <person name="Qi W."/>
            <person name="Quesneville H."/>
            <person name="Roncero M.I.G."/>
            <person name="Seong K.-Y."/>
            <person name="Tetko I.V."/>
            <person name="Urban M."/>
            <person name="Waalwijk C."/>
            <person name="Ward T.J."/>
            <person name="Yao J."/>
            <person name="Birren B.W."/>
            <person name="Kistler H.C."/>
        </authorList>
    </citation>
    <scope>NUCLEOTIDE SEQUENCE [LARGE SCALE GENOMIC DNA]</scope>
    <source>
        <strain evidence="4">ATCC MYA-4620 / CBS 123657 / FGSC 9075 / NRRL 31084 / PH-1</strain>
        <strain evidence="3">PH-1 / ATCC MYA-4620 / FGSC 9075 / NRRL 31084</strain>
    </source>
</reference>
<evidence type="ECO:0000313" key="3">
    <source>
        <dbReference type="EnsemblFungi" id="CEF77463"/>
    </source>
</evidence>
<reference evidence="2 4" key="3">
    <citation type="journal article" date="2015" name="BMC Genomics">
        <title>The completed genome sequence of the pathogenic ascomycete fungus Fusarium graminearum.</title>
        <authorList>
            <person name="King R."/>
            <person name="Urban M."/>
            <person name="Hammond-Kosack M.C."/>
            <person name="Hassani-Pak K."/>
            <person name="Hammond-Kosack K.E."/>
        </authorList>
    </citation>
    <scope>NUCLEOTIDE SEQUENCE [LARGE SCALE GENOMIC DNA]</scope>
    <source>
        <strain evidence="4">ATCC MYA-4620 / CBS 123657 / FGSC 9075 / NRRL 31084 / PH-1</strain>
        <strain evidence="2">PH-1</strain>
    </source>
</reference>
<proteinExistence type="predicted"/>
<sequence length="80" mass="8338">MPGQSELHQPAVTEIVTRRHNSVPRPRHGSGLRLSVKPFGQGSGDASSSCAIAALECEALRGLVRIGNAHEAGAKSPKLS</sequence>
<name>A0A098DEQ7_GIBZE</name>
<dbReference type="Proteomes" id="UP000070720">
    <property type="component" value="Chromosome 2"/>
</dbReference>
<dbReference type="EMBL" id="HG970333">
    <property type="protein sequence ID" value="CEF77463.1"/>
    <property type="molecule type" value="Genomic_DNA"/>
</dbReference>
<protein>
    <submittedName>
        <fullName evidence="2">Chromosome 2, complete genome</fullName>
    </submittedName>
</protein>
<reference evidence="3 4" key="2">
    <citation type="journal article" date="2010" name="Nature">
        <title>Comparative genomics reveals mobile pathogenicity chromosomes in Fusarium.</title>
        <authorList>
            <person name="Ma L.J."/>
            <person name="van der Does H.C."/>
            <person name="Borkovich K.A."/>
            <person name="Coleman J.J."/>
            <person name="Daboussi M.J."/>
            <person name="Di Pietro A."/>
            <person name="Dufresne M."/>
            <person name="Freitag M."/>
            <person name="Grabherr M."/>
            <person name="Henrissat B."/>
            <person name="Houterman P.M."/>
            <person name="Kang S."/>
            <person name="Shim W.B."/>
            <person name="Woloshuk C."/>
            <person name="Xie X."/>
            <person name="Xu J.R."/>
            <person name="Antoniw J."/>
            <person name="Baker S.E."/>
            <person name="Bluhm B.H."/>
            <person name="Breakspear A."/>
            <person name="Brown D.W."/>
            <person name="Butchko R.A."/>
            <person name="Chapman S."/>
            <person name="Coulson R."/>
            <person name="Coutinho P.M."/>
            <person name="Danchin E.G."/>
            <person name="Diener A."/>
            <person name="Gale L.R."/>
            <person name="Gardiner D.M."/>
            <person name="Goff S."/>
            <person name="Hammond-Kosack K.E."/>
            <person name="Hilburn K."/>
            <person name="Hua-Van A."/>
            <person name="Jonkers W."/>
            <person name="Kazan K."/>
            <person name="Kodira C.D."/>
            <person name="Koehrsen M."/>
            <person name="Kumar L."/>
            <person name="Lee Y.H."/>
            <person name="Li L."/>
            <person name="Manners J.M."/>
            <person name="Miranda-Saavedra D."/>
            <person name="Mukherjee M."/>
            <person name="Park G."/>
            <person name="Park J."/>
            <person name="Park S.Y."/>
            <person name="Proctor R.H."/>
            <person name="Regev A."/>
            <person name="Ruiz-Roldan M.C."/>
            <person name="Sain D."/>
            <person name="Sakthikumar S."/>
            <person name="Sykes S."/>
            <person name="Schwartz D.C."/>
            <person name="Turgeon B.G."/>
            <person name="Wapinski I."/>
            <person name="Yoder O."/>
            <person name="Young S."/>
            <person name="Zeng Q."/>
            <person name="Zhou S."/>
            <person name="Galagan J."/>
            <person name="Cuomo C.A."/>
            <person name="Kistler H.C."/>
            <person name="Rep M."/>
        </authorList>
    </citation>
    <scope>GENOME REANNOTATION</scope>
    <source>
        <strain evidence="4">ATCC MYA-4620 / CBS 123657 / FGSC 9075 / NRRL 31084 / PH-1</strain>
        <strain evidence="3">PH-1 / ATCC MYA-4620 / FGSC 9075 / NRRL 31084</strain>
    </source>
</reference>
<gene>
    <name evidence="2" type="ORF">FGRAMPH1_01T11321</name>
</gene>
<dbReference type="EnsemblFungi" id="CEF77463">
    <property type="protein sequence ID" value="CEF77463"/>
    <property type="gene ID" value="FGRRES_20157"/>
</dbReference>
<dbReference type="InParanoid" id="A0A098DEQ7"/>
<reference evidence="3" key="4">
    <citation type="submission" date="2017-01" db="UniProtKB">
        <authorList>
            <consortium name="EnsemblFungi"/>
        </authorList>
    </citation>
    <scope>IDENTIFICATION</scope>
    <source>
        <strain evidence="3">PH-1 / ATCC MYA-4620 / FGSC 9075 / NRRL 31084</strain>
    </source>
</reference>
<dbReference type="AlphaFoldDB" id="A0A098DEQ7"/>
<organism evidence="2 4">
    <name type="scientific">Gibberella zeae (strain ATCC MYA-4620 / CBS 123657 / FGSC 9075 / NRRL 31084 / PH-1)</name>
    <name type="common">Wheat head blight fungus</name>
    <name type="synonym">Fusarium graminearum</name>
    <dbReference type="NCBI Taxonomy" id="229533"/>
    <lineage>
        <taxon>Eukaryota</taxon>
        <taxon>Fungi</taxon>
        <taxon>Dikarya</taxon>
        <taxon>Ascomycota</taxon>
        <taxon>Pezizomycotina</taxon>
        <taxon>Sordariomycetes</taxon>
        <taxon>Hypocreomycetidae</taxon>
        <taxon>Hypocreales</taxon>
        <taxon>Nectriaceae</taxon>
        <taxon>Fusarium</taxon>
    </lineage>
</organism>
<dbReference type="VEuPathDB" id="FungiDB:FGRAMPH1_01G11321"/>
<accession>A0A0E0S1T8</accession>
<feature type="region of interest" description="Disordered" evidence="1">
    <location>
        <begin position="17"/>
        <end position="37"/>
    </location>
</feature>
<keyword evidence="4" id="KW-1185">Reference proteome</keyword>
<feature type="compositionally biased region" description="Basic residues" evidence="1">
    <location>
        <begin position="18"/>
        <end position="30"/>
    </location>
</feature>
<evidence type="ECO:0000256" key="1">
    <source>
        <dbReference type="SAM" id="MobiDB-lite"/>
    </source>
</evidence>
<evidence type="ECO:0000313" key="2">
    <source>
        <dbReference type="EMBL" id="CEF77463.1"/>
    </source>
</evidence>
<evidence type="ECO:0000313" key="4">
    <source>
        <dbReference type="Proteomes" id="UP000070720"/>
    </source>
</evidence>